<accession>C0MP57</accession>
<feature type="transmembrane region" description="Helical" evidence="10">
    <location>
        <begin position="227"/>
        <end position="248"/>
    </location>
</feature>
<dbReference type="SUPFAM" id="SSF81338">
    <property type="entry name" value="Aquaporin-like"/>
    <property type="match status" value="1"/>
</dbReference>
<protein>
    <submittedName>
        <fullName evidence="11">Aquaporin</fullName>
    </submittedName>
</protein>
<proteinExistence type="evidence at transcript level"/>
<dbReference type="GO" id="GO:0048878">
    <property type="term" value="P:chemical homeostasis"/>
    <property type="evidence" value="ECO:0007669"/>
    <property type="project" value="UniProtKB-ARBA"/>
</dbReference>
<dbReference type="Pfam" id="PF00230">
    <property type="entry name" value="MIP"/>
    <property type="match status" value="1"/>
</dbReference>
<dbReference type="PRINTS" id="PR00783">
    <property type="entry name" value="MINTRINSICP"/>
</dbReference>
<keyword evidence="3 8" id="KW-0813">Transport</keyword>
<dbReference type="InterPro" id="IPR000425">
    <property type="entry name" value="MIP"/>
</dbReference>
<organism evidence="11">
    <name type="scientific">Eisenia andrei</name>
    <dbReference type="NCBI Taxonomy" id="168636"/>
    <lineage>
        <taxon>Eukaryota</taxon>
        <taxon>Metazoa</taxon>
        <taxon>Spiralia</taxon>
        <taxon>Lophotrochozoa</taxon>
        <taxon>Annelida</taxon>
        <taxon>Clitellata</taxon>
        <taxon>Oligochaeta</taxon>
        <taxon>Crassiclitellata</taxon>
        <taxon>Lumbricina</taxon>
        <taxon>Lumbricidae</taxon>
        <taxon>Lumbricinae</taxon>
        <taxon>Eisenia</taxon>
    </lineage>
</organism>
<dbReference type="SMR" id="C0MP57"/>
<feature type="transmembrane region" description="Helical" evidence="10">
    <location>
        <begin position="106"/>
        <end position="130"/>
    </location>
</feature>
<dbReference type="NCBIfam" id="TIGR00861">
    <property type="entry name" value="MIP"/>
    <property type="match status" value="1"/>
</dbReference>
<evidence type="ECO:0000256" key="5">
    <source>
        <dbReference type="ARBA" id="ARBA00022737"/>
    </source>
</evidence>
<evidence type="ECO:0000313" key="11">
    <source>
        <dbReference type="EMBL" id="CAX48970.1"/>
    </source>
</evidence>
<feature type="transmembrane region" description="Helical" evidence="10">
    <location>
        <begin position="64"/>
        <end position="85"/>
    </location>
</feature>
<dbReference type="FunFam" id="1.20.1080.10:FF:000009">
    <property type="entry name" value="aquaporin-4 isoform X1"/>
    <property type="match status" value="1"/>
</dbReference>
<keyword evidence="5" id="KW-0677">Repeat</keyword>
<feature type="region of interest" description="Disordered" evidence="9">
    <location>
        <begin position="266"/>
        <end position="292"/>
    </location>
</feature>
<evidence type="ECO:0000256" key="3">
    <source>
        <dbReference type="ARBA" id="ARBA00022448"/>
    </source>
</evidence>
<name>C0MP57_9ANNE</name>
<comment type="similarity">
    <text evidence="2 8">Belongs to the MIP/aquaporin (TC 1.A.8) family.</text>
</comment>
<evidence type="ECO:0000256" key="7">
    <source>
        <dbReference type="ARBA" id="ARBA00023136"/>
    </source>
</evidence>
<evidence type="ECO:0000256" key="8">
    <source>
        <dbReference type="RuleBase" id="RU000477"/>
    </source>
</evidence>
<dbReference type="EMBL" id="FN178527">
    <property type="protein sequence ID" value="CAX48970.1"/>
    <property type="molecule type" value="mRNA"/>
</dbReference>
<dbReference type="Gene3D" id="1.20.1080.10">
    <property type="entry name" value="Glycerol uptake facilitator protein"/>
    <property type="match status" value="1"/>
</dbReference>
<evidence type="ECO:0000256" key="10">
    <source>
        <dbReference type="SAM" id="Phobius"/>
    </source>
</evidence>
<evidence type="ECO:0000256" key="9">
    <source>
        <dbReference type="SAM" id="MobiDB-lite"/>
    </source>
</evidence>
<keyword evidence="4 8" id="KW-0812">Transmembrane</keyword>
<dbReference type="PANTHER" id="PTHR19139">
    <property type="entry name" value="AQUAPORIN TRANSPORTER"/>
    <property type="match status" value="1"/>
</dbReference>
<dbReference type="GO" id="GO:0015250">
    <property type="term" value="F:water channel activity"/>
    <property type="evidence" value="ECO:0007669"/>
    <property type="project" value="TreeGrafter"/>
</dbReference>
<dbReference type="InterPro" id="IPR023271">
    <property type="entry name" value="Aquaporin-like"/>
</dbReference>
<evidence type="ECO:0000256" key="4">
    <source>
        <dbReference type="ARBA" id="ARBA00022692"/>
    </source>
</evidence>
<reference evidence="11" key="1">
    <citation type="submission" date="2009-02" db="EMBL/GenBank/DDBJ databases">
        <authorList>
            <person name="Campbell E."/>
        </authorList>
    </citation>
    <scope>NUCLEOTIDE SEQUENCE</scope>
    <source>
        <tissue evidence="11">Whole adult tissues</tissue>
    </source>
</reference>
<keyword evidence="6 10" id="KW-1133">Transmembrane helix</keyword>
<feature type="transmembrane region" description="Helical" evidence="10">
    <location>
        <begin position="14"/>
        <end position="40"/>
    </location>
</feature>
<feature type="transmembrane region" description="Helical" evidence="10">
    <location>
        <begin position="150"/>
        <end position="169"/>
    </location>
</feature>
<keyword evidence="7 10" id="KW-0472">Membrane</keyword>
<gene>
    <name evidence="11" type="primary">aqp</name>
</gene>
<evidence type="ECO:0000256" key="2">
    <source>
        <dbReference type="ARBA" id="ARBA00006175"/>
    </source>
</evidence>
<dbReference type="InterPro" id="IPR034294">
    <property type="entry name" value="Aquaporin_transptr"/>
</dbReference>
<feature type="transmembrane region" description="Helical" evidence="10">
    <location>
        <begin position="181"/>
        <end position="199"/>
    </location>
</feature>
<dbReference type="PANTHER" id="PTHR19139:SF199">
    <property type="entry name" value="MIP17260P"/>
    <property type="match status" value="1"/>
</dbReference>
<sequence>MSTSSLQDLKTRRFWVALVAEFLGTLLLVLVACGSCASYTTSYSFRNQTDGTEVIKTKPLPSDFVQISLAFGLSVATIVWSIAHVSGGHINPGVTIGFLVTRKISLIRAILYTAVQSVGAVLGAVILKLVSPPGLNDALGTTSPGNGVSIGQAFTIELFITFVLVYTVFATCDGQRQGFNGSGPLAIGLSISMCHLWAIPYTGSGMNPARAFGSALVSGNLKADIHWLYWAGPLLGGALAGVLYDFLFATNASLDKLKGFFTSDYDDSQYDSRGRKPAADPNESGVRLKDTA</sequence>
<evidence type="ECO:0000256" key="1">
    <source>
        <dbReference type="ARBA" id="ARBA00004141"/>
    </source>
</evidence>
<evidence type="ECO:0000256" key="6">
    <source>
        <dbReference type="ARBA" id="ARBA00022989"/>
    </source>
</evidence>
<dbReference type="CDD" id="cd00333">
    <property type="entry name" value="MIP"/>
    <property type="match status" value="1"/>
</dbReference>
<dbReference type="GO" id="GO:0005886">
    <property type="term" value="C:plasma membrane"/>
    <property type="evidence" value="ECO:0007669"/>
    <property type="project" value="UniProtKB-ARBA"/>
</dbReference>
<comment type="subcellular location">
    <subcellularLocation>
        <location evidence="1">Membrane</location>
        <topology evidence="1">Multi-pass membrane protein</topology>
    </subcellularLocation>
</comment>
<dbReference type="AlphaFoldDB" id="C0MP57"/>